<evidence type="ECO:0000313" key="1">
    <source>
        <dbReference type="EMBL" id="MBX68941.1"/>
    </source>
</evidence>
<protein>
    <submittedName>
        <fullName evidence="1">Uncharacterized protein</fullName>
    </submittedName>
</protein>
<proteinExistence type="predicted"/>
<organism evidence="1">
    <name type="scientific">Rhizophora mucronata</name>
    <name type="common">Asiatic mangrove</name>
    <dbReference type="NCBI Taxonomy" id="61149"/>
    <lineage>
        <taxon>Eukaryota</taxon>
        <taxon>Viridiplantae</taxon>
        <taxon>Streptophyta</taxon>
        <taxon>Embryophyta</taxon>
        <taxon>Tracheophyta</taxon>
        <taxon>Spermatophyta</taxon>
        <taxon>Magnoliopsida</taxon>
        <taxon>eudicotyledons</taxon>
        <taxon>Gunneridae</taxon>
        <taxon>Pentapetalae</taxon>
        <taxon>rosids</taxon>
        <taxon>fabids</taxon>
        <taxon>Malpighiales</taxon>
        <taxon>Rhizophoraceae</taxon>
        <taxon>Rhizophora</taxon>
    </lineage>
</organism>
<dbReference type="EMBL" id="GGEC01088457">
    <property type="protein sequence ID" value="MBX68941.1"/>
    <property type="molecule type" value="Transcribed_RNA"/>
</dbReference>
<name>A0A2P2QPV8_RHIMU</name>
<dbReference type="AlphaFoldDB" id="A0A2P2QPV8"/>
<sequence>MRRPIALERKIFFCLRLDQSAFSRRLSLSVS</sequence>
<reference evidence="1" key="1">
    <citation type="submission" date="2018-02" db="EMBL/GenBank/DDBJ databases">
        <title>Rhizophora mucronata_Transcriptome.</title>
        <authorList>
            <person name="Meera S.P."/>
            <person name="Sreeshan A."/>
            <person name="Augustine A."/>
        </authorList>
    </citation>
    <scope>NUCLEOTIDE SEQUENCE</scope>
    <source>
        <tissue evidence="1">Leaf</tissue>
    </source>
</reference>
<accession>A0A2P2QPV8</accession>